<dbReference type="Proteomes" id="UP001146793">
    <property type="component" value="Unassembled WGS sequence"/>
</dbReference>
<dbReference type="SUPFAM" id="SSF50985">
    <property type="entry name" value="RCC1/BLIP-II"/>
    <property type="match status" value="1"/>
</dbReference>
<gene>
    <name evidence="3" type="ORF">M0812_01299</name>
</gene>
<feature type="domain" description="BTB" evidence="2">
    <location>
        <begin position="503"/>
        <end position="590"/>
    </location>
</feature>
<dbReference type="InterPro" id="IPR000408">
    <property type="entry name" value="Reg_chr_condens"/>
</dbReference>
<feature type="repeat" description="RCC1" evidence="1">
    <location>
        <begin position="218"/>
        <end position="276"/>
    </location>
</feature>
<reference evidence="3" key="1">
    <citation type="submission" date="2022-08" db="EMBL/GenBank/DDBJ databases">
        <title>Novel sulphate-reducing endosymbionts in the free-living metamonad Anaeramoeba.</title>
        <authorList>
            <person name="Jerlstrom-Hultqvist J."/>
            <person name="Cepicka I."/>
            <person name="Gallot-Lavallee L."/>
            <person name="Salas-Leiva D."/>
            <person name="Curtis B.A."/>
            <person name="Zahonova K."/>
            <person name="Pipaliya S."/>
            <person name="Dacks J."/>
            <person name="Roger A.J."/>
        </authorList>
    </citation>
    <scope>NUCLEOTIDE SEQUENCE</scope>
    <source>
        <strain evidence="3">Busselton2</strain>
    </source>
</reference>
<evidence type="ECO:0000256" key="1">
    <source>
        <dbReference type="PROSITE-ProRule" id="PRU00235"/>
    </source>
</evidence>
<dbReference type="EMBL" id="JANTQA010000015">
    <property type="protein sequence ID" value="KAJ3448814.1"/>
    <property type="molecule type" value="Genomic_DNA"/>
</dbReference>
<dbReference type="AlphaFoldDB" id="A0AAV8A3M2"/>
<dbReference type="PROSITE" id="PS50097">
    <property type="entry name" value="BTB"/>
    <property type="match status" value="1"/>
</dbReference>
<dbReference type="Pfam" id="PF00651">
    <property type="entry name" value="BTB"/>
    <property type="match status" value="1"/>
</dbReference>
<dbReference type="PROSITE" id="PS50012">
    <property type="entry name" value="RCC1_3"/>
    <property type="match status" value="1"/>
</dbReference>
<evidence type="ECO:0000313" key="4">
    <source>
        <dbReference type="Proteomes" id="UP001146793"/>
    </source>
</evidence>
<dbReference type="CDD" id="cd18186">
    <property type="entry name" value="BTB_POZ_ZBTB_KLHL-like"/>
    <property type="match status" value="1"/>
</dbReference>
<dbReference type="InterPro" id="IPR051553">
    <property type="entry name" value="Ran_GTPase-activating"/>
</dbReference>
<sequence length="625" mass="72603">MDTHNPKVYVSGYKQDLGKLVDQKNSNLPCWTLTTKIKQTDKIKKILIGNAVLDDPHLLVWKENDQLDLFFFKSNDQKCFRISIQNEEIKKIQNGQEVYFILTKSGKVYCLASGKNKSKILTIEIPLKDPENSSLNKPRLVNYFEENNIFIDSISITSFTNYFLSQKGKLYSSGFGDNGQCGNGLKKHQRIPILIAENVRRVFTGSRSRNFFYTTANNELFACGANDYGKLGISSNEIEISTPQKINFQTDLNIDYTSQILKLTPNRDNTFVITSGYKIFCCGCGGFYQDRISHTKFAEIVYFKNTKITKIKAKDNMIFFQSSINELYGLGYHHENYPTEQFKKIKNHKIPIKINLPEDFTDLNSPFKIACGIYSTIIYTTQDNIIKNDFKKIFESKQYCDQNIIINSKSDENKNSNTEQIPIHKLLIELRTGLKIDFFQKIITEKQFTKEEINIFLKWVYFDGVVDANVIKRIFSSLELNYPPPRNSFENDFLKLYNDHDSKDFALLIKNEDADEEETLQSSENDDKFEEIAVHKLVLLARCGLFRDLFENLNEKEKNIKQIKDYSGKSIESLEIFIKYLYLNKIELTADDDSELIFEELEDATEYYQLNVKSNLIQQLRENKK</sequence>
<dbReference type="SUPFAM" id="SSF54695">
    <property type="entry name" value="POZ domain"/>
    <property type="match status" value="1"/>
</dbReference>
<proteinExistence type="predicted"/>
<dbReference type="Gene3D" id="3.30.710.10">
    <property type="entry name" value="Potassium Channel Kv1.1, Chain A"/>
    <property type="match status" value="1"/>
</dbReference>
<evidence type="ECO:0000259" key="2">
    <source>
        <dbReference type="PROSITE" id="PS50097"/>
    </source>
</evidence>
<organism evidence="3 4">
    <name type="scientific">Anaeramoeba flamelloides</name>
    <dbReference type="NCBI Taxonomy" id="1746091"/>
    <lineage>
        <taxon>Eukaryota</taxon>
        <taxon>Metamonada</taxon>
        <taxon>Anaeramoebidae</taxon>
        <taxon>Anaeramoeba</taxon>
    </lineage>
</organism>
<dbReference type="Pfam" id="PF00415">
    <property type="entry name" value="RCC1"/>
    <property type="match status" value="1"/>
</dbReference>
<accession>A0AAV8A3M2</accession>
<protein>
    <submittedName>
        <fullName evidence="3">Btk-binding protein-related</fullName>
    </submittedName>
</protein>
<dbReference type="InterPro" id="IPR011333">
    <property type="entry name" value="SKP1/BTB/POZ_sf"/>
</dbReference>
<dbReference type="InterPro" id="IPR009091">
    <property type="entry name" value="RCC1/BLIP-II"/>
</dbReference>
<dbReference type="PANTHER" id="PTHR45982:SF1">
    <property type="entry name" value="REGULATOR OF CHROMOSOME CONDENSATION"/>
    <property type="match status" value="1"/>
</dbReference>
<comment type="caution">
    <text evidence="3">The sequence shown here is derived from an EMBL/GenBank/DDBJ whole genome shotgun (WGS) entry which is preliminary data.</text>
</comment>
<dbReference type="InterPro" id="IPR000210">
    <property type="entry name" value="BTB/POZ_dom"/>
</dbReference>
<name>A0AAV8A3M2_9EUKA</name>
<evidence type="ECO:0000313" key="3">
    <source>
        <dbReference type="EMBL" id="KAJ3448814.1"/>
    </source>
</evidence>
<dbReference type="PANTHER" id="PTHR45982">
    <property type="entry name" value="REGULATOR OF CHROMOSOME CONDENSATION"/>
    <property type="match status" value="1"/>
</dbReference>
<dbReference type="Gene3D" id="2.130.10.30">
    <property type="entry name" value="Regulator of chromosome condensation 1/beta-lactamase-inhibitor protein II"/>
    <property type="match status" value="1"/>
</dbReference>